<organism evidence="5 6">
    <name type="scientific">Lentibacillus salinarum</name>
    <dbReference type="NCBI Taxonomy" id="446820"/>
    <lineage>
        <taxon>Bacteria</taxon>
        <taxon>Bacillati</taxon>
        <taxon>Bacillota</taxon>
        <taxon>Bacilli</taxon>
        <taxon>Bacillales</taxon>
        <taxon>Bacillaceae</taxon>
        <taxon>Lentibacillus</taxon>
    </lineage>
</organism>
<gene>
    <name evidence="5" type="ORF">ACFQ4A_11225</name>
</gene>
<dbReference type="Proteomes" id="UP001597178">
    <property type="component" value="Unassembled WGS sequence"/>
</dbReference>
<comment type="caution">
    <text evidence="5">The sequence shown here is derived from an EMBL/GenBank/DDBJ whole genome shotgun (WGS) entry which is preliminary data.</text>
</comment>
<feature type="region of interest" description="Disordered" evidence="2">
    <location>
        <begin position="375"/>
        <end position="445"/>
    </location>
</feature>
<accession>A0ABW3ZVZ8</accession>
<evidence type="ECO:0000256" key="1">
    <source>
        <dbReference type="ARBA" id="ARBA00093462"/>
    </source>
</evidence>
<feature type="compositionally biased region" description="Basic residues" evidence="2">
    <location>
        <begin position="385"/>
        <end position="394"/>
    </location>
</feature>
<reference evidence="6" key="1">
    <citation type="journal article" date="2019" name="Int. J. Syst. Evol. Microbiol.">
        <title>The Global Catalogue of Microorganisms (GCM) 10K type strain sequencing project: providing services to taxonomists for standard genome sequencing and annotation.</title>
        <authorList>
            <consortium name="The Broad Institute Genomics Platform"/>
            <consortium name="The Broad Institute Genome Sequencing Center for Infectious Disease"/>
            <person name="Wu L."/>
            <person name="Ma J."/>
        </authorList>
    </citation>
    <scope>NUCLEOTIDE SEQUENCE [LARGE SCALE GENOMIC DNA]</scope>
    <source>
        <strain evidence="6">CCUG 54822</strain>
    </source>
</reference>
<sequence>MNDIGKILPIEGYRVLLKGSLPFDYSKSLTHLYQPLIGIQAISLYQTLMNERDFQQDATAQTHHTLMNYMNLPLDAIYRARRMLEGVGLLKTFQQSGEHKTYTYVLQSPFAPVEFFADDMLTQLLYHHIGQAKFDMLKAHFRLPATEKGTNITASFNEVFQTFQPNTTGLDITDNDQAPEEAIPSIDFSWMEQMLKSRMIPVKNVLTTANKRLMSQMMTLYGLAEFEVEKAVLWALTEENILDSKEFKEACHDLFQTSHQEATIKLMERNDMPATDTDDQSTTKEEQLMKKMENISPKQLLEDLSSGGQASGQDLKVIRDVMTTQGLPSPVMNILIHYVLLQSDMKLSKAYMETIASHWSRANLKTAREAMAFAKKQKTQYQQRQTKRKNNRKPAAKEVVPDWFKERKKQKPEPRRNNQDTHQNDAEFAALLREFSNGHNNHSQG</sequence>
<dbReference type="Pfam" id="PF07261">
    <property type="entry name" value="DnaB_2"/>
    <property type="match status" value="1"/>
</dbReference>
<feature type="domain" description="Replicative helicase loading/DNA remodeling protein DnaB N-terminal winged helix" evidence="4">
    <location>
        <begin position="9"/>
        <end position="226"/>
    </location>
</feature>
<evidence type="ECO:0000313" key="6">
    <source>
        <dbReference type="Proteomes" id="UP001597178"/>
    </source>
</evidence>
<proteinExistence type="inferred from homology"/>
<feature type="compositionally biased region" description="Basic and acidic residues" evidence="2">
    <location>
        <begin position="395"/>
        <end position="425"/>
    </location>
</feature>
<protein>
    <submittedName>
        <fullName evidence="5">Replication initiation and membrane attachment family protein</fullName>
    </submittedName>
</protein>
<dbReference type="InterPro" id="IPR058660">
    <property type="entry name" value="WHD_DnaB"/>
</dbReference>
<evidence type="ECO:0000313" key="5">
    <source>
        <dbReference type="EMBL" id="MFD1362225.1"/>
    </source>
</evidence>
<dbReference type="InterPro" id="IPR006343">
    <property type="entry name" value="DnaB/C_C"/>
</dbReference>
<comment type="similarity">
    <text evidence="1">Belongs to the DnaB/DnaD family.</text>
</comment>
<evidence type="ECO:0000256" key="2">
    <source>
        <dbReference type="SAM" id="MobiDB-lite"/>
    </source>
</evidence>
<evidence type="ECO:0000259" key="3">
    <source>
        <dbReference type="Pfam" id="PF07261"/>
    </source>
</evidence>
<name>A0ABW3ZVZ8_9BACI</name>
<dbReference type="Pfam" id="PF25888">
    <property type="entry name" value="WHD_DnaB"/>
    <property type="match status" value="1"/>
</dbReference>
<evidence type="ECO:0000259" key="4">
    <source>
        <dbReference type="Pfam" id="PF25888"/>
    </source>
</evidence>
<feature type="domain" description="DnaB/C C-terminal" evidence="3">
    <location>
        <begin position="307"/>
        <end position="372"/>
    </location>
</feature>
<dbReference type="EMBL" id="JBHTNH010000024">
    <property type="protein sequence ID" value="MFD1362225.1"/>
    <property type="molecule type" value="Genomic_DNA"/>
</dbReference>
<keyword evidence="6" id="KW-1185">Reference proteome</keyword>